<dbReference type="InterPro" id="IPR007197">
    <property type="entry name" value="rSAM"/>
</dbReference>
<dbReference type="Gene3D" id="3.80.30.30">
    <property type="match status" value="1"/>
</dbReference>
<dbReference type="SFLD" id="SFLDF00412">
    <property type="entry name" value="spore_photoproduct_lyase_2"/>
    <property type="match status" value="1"/>
</dbReference>
<dbReference type="eggNOG" id="COG1533">
    <property type="taxonomic scope" value="Bacteria"/>
</dbReference>
<reference evidence="1 2" key="1">
    <citation type="journal article" date="2009" name="PLoS ONE">
        <title>Genome analysis of the anaerobic thermohalophilic bacterium Halothermothrix orenii.</title>
        <authorList>
            <person name="Mavromatis K."/>
            <person name="Ivanova N."/>
            <person name="Anderson I."/>
            <person name="Lykidis A."/>
            <person name="Hooper S.D."/>
            <person name="Sun H."/>
            <person name="Kunin V."/>
            <person name="Lapidus A."/>
            <person name="Hugenholtz P."/>
            <person name="Patel B."/>
            <person name="Kyrpides N.C."/>
        </authorList>
    </citation>
    <scope>NUCLEOTIDE SEQUENCE [LARGE SCALE GENOMIC DNA]</scope>
    <source>
        <strain evidence="2">H 168 / OCM 544 / DSM 9562</strain>
    </source>
</reference>
<dbReference type="GO" id="GO:0051539">
    <property type="term" value="F:4 iron, 4 sulfur cluster binding"/>
    <property type="evidence" value="ECO:0007669"/>
    <property type="project" value="TreeGrafter"/>
</dbReference>
<gene>
    <name evidence="1" type="ordered locus">Hore_22270</name>
</gene>
<dbReference type="PANTHER" id="PTHR37822">
    <property type="entry name" value="SPORE PHOTOPRODUCT LYASE-RELATED"/>
    <property type="match status" value="1"/>
</dbReference>
<dbReference type="SFLD" id="SFLDG01079">
    <property type="entry name" value="spore_photoproduct_lyase_like"/>
    <property type="match status" value="1"/>
</dbReference>
<sequence>MPDFTPQTVFVRENAMDYPLGKKLYNKFKESGIDTRIIASRGPFPLNPNVSFQKKFIRAKRTVVVSVRSLGQFQSCKPSAHYQLPLVTGCPAHCHYCYLSTNLGKNPYIKIYVNIEEILKKAEKYMEERKPDITIFEGSATSDPVPVEEWSGSLKRTINYFAGTKLGRFRFVTKFSNIDSLLHIKHNNHTEFRFSINSSYPIKKFEPTTPSPRERIEAATRVFKAGYPMGFLIAPIFIYEGWQEEYGILFKELKDKLKTSGKGIFFELITHRFTKRAKEIIEEIYPNTRLPMNEETRQFKYGQFGYGKYVYPPETMKKIESFMRETINKYFPEAEIKYFV</sequence>
<dbReference type="CDD" id="cd01335">
    <property type="entry name" value="Radical_SAM"/>
    <property type="match status" value="1"/>
</dbReference>
<dbReference type="NCBIfam" id="TIGR04070">
    <property type="entry name" value="photo_TT_lyase"/>
    <property type="match status" value="1"/>
</dbReference>
<dbReference type="KEGG" id="hor:Hore_22270"/>
<dbReference type="InterPro" id="IPR034559">
    <property type="entry name" value="SPL_Clostridia"/>
</dbReference>
<dbReference type="Gene3D" id="3.40.50.12110">
    <property type="match status" value="1"/>
</dbReference>
<dbReference type="GO" id="GO:0042601">
    <property type="term" value="C:endospore-forming forespore"/>
    <property type="evidence" value="ECO:0007669"/>
    <property type="project" value="TreeGrafter"/>
</dbReference>
<dbReference type="HOGENOM" id="CLU_057301_0_0_9"/>
<dbReference type="RefSeq" id="WP_015923941.1">
    <property type="nucleotide sequence ID" value="NC_011899.1"/>
</dbReference>
<organism evidence="1 2">
    <name type="scientific">Halothermothrix orenii (strain H 168 / OCM 544 / DSM 9562)</name>
    <dbReference type="NCBI Taxonomy" id="373903"/>
    <lineage>
        <taxon>Bacteria</taxon>
        <taxon>Bacillati</taxon>
        <taxon>Bacillota</taxon>
        <taxon>Clostridia</taxon>
        <taxon>Halanaerobiales</taxon>
        <taxon>Halothermotrichaceae</taxon>
        <taxon>Halothermothrix</taxon>
    </lineage>
</organism>
<dbReference type="AlphaFoldDB" id="B8D0N6"/>
<dbReference type="EC" id="4.1.99.-" evidence="1"/>
<dbReference type="GO" id="GO:0003913">
    <property type="term" value="F:DNA photolyase activity"/>
    <property type="evidence" value="ECO:0007669"/>
    <property type="project" value="InterPro"/>
</dbReference>
<keyword evidence="1" id="KW-0456">Lyase</keyword>
<protein>
    <submittedName>
        <fullName evidence="1">Spore photoproduct lyase</fullName>
        <ecNumber evidence="1">4.1.99.-</ecNumber>
    </submittedName>
</protein>
<accession>B8D0N6</accession>
<evidence type="ECO:0000313" key="2">
    <source>
        <dbReference type="Proteomes" id="UP000000719"/>
    </source>
</evidence>
<dbReference type="Pfam" id="PF20903">
    <property type="entry name" value="SPL"/>
    <property type="match status" value="1"/>
</dbReference>
<evidence type="ECO:0000313" key="1">
    <source>
        <dbReference type="EMBL" id="ACL70972.1"/>
    </source>
</evidence>
<dbReference type="InterPro" id="IPR049539">
    <property type="entry name" value="SPL"/>
</dbReference>
<dbReference type="InterPro" id="IPR058240">
    <property type="entry name" value="rSAM_sf"/>
</dbReference>
<dbReference type="PANTHER" id="PTHR37822:SF2">
    <property type="entry name" value="SPORE PHOTOPRODUCT LYASE"/>
    <property type="match status" value="1"/>
</dbReference>
<dbReference type="SUPFAM" id="SSF102114">
    <property type="entry name" value="Radical SAM enzymes"/>
    <property type="match status" value="1"/>
</dbReference>
<keyword evidence="2" id="KW-1185">Reference proteome</keyword>
<dbReference type="EMBL" id="CP001098">
    <property type="protein sequence ID" value="ACL70972.1"/>
    <property type="molecule type" value="Genomic_DNA"/>
</dbReference>
<dbReference type="SFLD" id="SFLDS00029">
    <property type="entry name" value="Radical_SAM"/>
    <property type="match status" value="1"/>
</dbReference>
<dbReference type="GO" id="GO:1904047">
    <property type="term" value="F:S-adenosyl-L-methionine binding"/>
    <property type="evidence" value="ECO:0007669"/>
    <property type="project" value="InterPro"/>
</dbReference>
<name>B8D0N6_HALOH</name>
<proteinExistence type="predicted"/>
<dbReference type="InterPro" id="IPR023897">
    <property type="entry name" value="SPL_firmicutes"/>
</dbReference>
<dbReference type="STRING" id="373903.Hore_22270"/>
<dbReference type="Proteomes" id="UP000000719">
    <property type="component" value="Chromosome"/>
</dbReference>